<evidence type="ECO:0000313" key="4">
    <source>
        <dbReference type="Proteomes" id="UP000002586"/>
    </source>
</evidence>
<feature type="domain" description="ATPase AAA-type core" evidence="1">
    <location>
        <begin position="195"/>
        <end position="277"/>
    </location>
</feature>
<dbReference type="KEGG" id="mgm:Mmc1_0568"/>
<dbReference type="RefSeq" id="WP_011712259.1">
    <property type="nucleotide sequence ID" value="NC_008576.1"/>
</dbReference>
<dbReference type="SUPFAM" id="SSF52540">
    <property type="entry name" value="P-loop containing nucleoside triphosphate hydrolases"/>
    <property type="match status" value="1"/>
</dbReference>
<dbReference type="OrthoDB" id="9784297at2"/>
<dbReference type="GO" id="GO:0006302">
    <property type="term" value="P:double-strand break repair"/>
    <property type="evidence" value="ECO:0007669"/>
    <property type="project" value="InterPro"/>
</dbReference>
<name>A0L549_MAGMM</name>
<evidence type="ECO:0000259" key="2">
    <source>
        <dbReference type="Pfam" id="PF13476"/>
    </source>
</evidence>
<protein>
    <submittedName>
        <fullName evidence="3">DNA replication and repair protein RecF</fullName>
    </submittedName>
</protein>
<dbReference type="Pfam" id="PF13304">
    <property type="entry name" value="AAA_21"/>
    <property type="match status" value="1"/>
</dbReference>
<evidence type="ECO:0000259" key="1">
    <source>
        <dbReference type="Pfam" id="PF13304"/>
    </source>
</evidence>
<dbReference type="InterPro" id="IPR051396">
    <property type="entry name" value="Bact_Antivir_Def_Nuclease"/>
</dbReference>
<sequence>MFTRLTLSNFTVFESLDLTFSPGINVFVGANGTGKTHLMKLLYALQCNYQQDSAAISTKIANVFCPKDRMIARLIHRATPVPISKIAARWNNSTKLILEILPHPQNMLLSERVVDVDFGSAVFIPPKEILSWAAKFRTLYVKYEMEFEETYNDILVHAYGPPLKEPPQGVYAEIMESIQEIIGGSVTEEGEHFYIQRDDDPDQSYPMEMHLVAEGHRKLALIWQLIRNGTLMEAKTLYWDEPEANLNPVLVQHVARILLMLADQGVQIFIASHHFALLKELELQKKKTPITYFALDDAGEHGVTANVCSNYAAITPNKIAEEYLHIYDQELAQTFGESES</sequence>
<dbReference type="PANTHER" id="PTHR43581">
    <property type="entry name" value="ATP/GTP PHOSPHATASE"/>
    <property type="match status" value="1"/>
</dbReference>
<dbReference type="GO" id="GO:0016887">
    <property type="term" value="F:ATP hydrolysis activity"/>
    <property type="evidence" value="ECO:0007669"/>
    <property type="project" value="InterPro"/>
</dbReference>
<dbReference type="Proteomes" id="UP000002586">
    <property type="component" value="Chromosome"/>
</dbReference>
<evidence type="ECO:0000313" key="3">
    <source>
        <dbReference type="EMBL" id="ABK43092.1"/>
    </source>
</evidence>
<dbReference type="PANTHER" id="PTHR43581:SF2">
    <property type="entry name" value="EXCINUCLEASE ATPASE SUBUNIT"/>
    <property type="match status" value="1"/>
</dbReference>
<accession>A0L549</accession>
<dbReference type="EMBL" id="CP000471">
    <property type="protein sequence ID" value="ABK43092.1"/>
    <property type="molecule type" value="Genomic_DNA"/>
</dbReference>
<dbReference type="HOGENOM" id="CLU_045089_0_0_5"/>
<dbReference type="GO" id="GO:0005524">
    <property type="term" value="F:ATP binding"/>
    <property type="evidence" value="ECO:0007669"/>
    <property type="project" value="InterPro"/>
</dbReference>
<dbReference type="InterPro" id="IPR003959">
    <property type="entry name" value="ATPase_AAA_core"/>
</dbReference>
<reference evidence="4" key="1">
    <citation type="journal article" date="2009" name="Appl. Environ. Microbiol.">
        <title>Complete genome sequence of the chemolithoautotrophic marine magnetotactic coccus strain MC-1.</title>
        <authorList>
            <person name="Schubbe S."/>
            <person name="Williams T.J."/>
            <person name="Xie G."/>
            <person name="Kiss H.E."/>
            <person name="Brettin T.S."/>
            <person name="Martinez D."/>
            <person name="Ross C.A."/>
            <person name="Schuler D."/>
            <person name="Cox B.L."/>
            <person name="Nealson K.H."/>
            <person name="Bazylinski D.A."/>
        </authorList>
    </citation>
    <scope>NUCLEOTIDE SEQUENCE [LARGE SCALE GENOMIC DNA]</scope>
    <source>
        <strain evidence="4">ATCC BAA-1437 / JCM 17883 / MC-1</strain>
    </source>
</reference>
<dbReference type="InterPro" id="IPR038729">
    <property type="entry name" value="Rad50/SbcC_AAA"/>
</dbReference>
<dbReference type="AlphaFoldDB" id="A0L549"/>
<dbReference type="Pfam" id="PF13476">
    <property type="entry name" value="AAA_23"/>
    <property type="match status" value="1"/>
</dbReference>
<proteinExistence type="predicted"/>
<dbReference type="Gene3D" id="3.40.50.300">
    <property type="entry name" value="P-loop containing nucleotide triphosphate hydrolases"/>
    <property type="match status" value="2"/>
</dbReference>
<organism evidence="3 4">
    <name type="scientific">Magnetococcus marinus (strain ATCC BAA-1437 / JCM 17883 / MC-1)</name>
    <dbReference type="NCBI Taxonomy" id="156889"/>
    <lineage>
        <taxon>Bacteria</taxon>
        <taxon>Pseudomonadati</taxon>
        <taxon>Pseudomonadota</taxon>
        <taxon>Magnetococcia</taxon>
        <taxon>Magnetococcales</taxon>
        <taxon>Magnetococcaceae</taxon>
        <taxon>Magnetococcus</taxon>
    </lineage>
</organism>
<dbReference type="InterPro" id="IPR027417">
    <property type="entry name" value="P-loop_NTPase"/>
</dbReference>
<dbReference type="eggNOG" id="COG1106">
    <property type="taxonomic scope" value="Bacteria"/>
</dbReference>
<reference evidence="3 4" key="2">
    <citation type="journal article" date="2012" name="Int. J. Syst. Evol. Microbiol.">
        <title>Magnetococcus marinus gen. nov., sp. nov., a marine, magnetotactic bacterium that represents a novel lineage (Magnetococcaceae fam. nov.; Magnetococcales ord. nov.) at the base of the Alphaproteobacteria.</title>
        <authorList>
            <person name="Bazylinski D.A."/>
            <person name="Williams T.J."/>
            <person name="Lefevre C.T."/>
            <person name="Berg R.J."/>
            <person name="Zhang C.L."/>
            <person name="Bowser S.S."/>
            <person name="Dean A.J."/>
            <person name="Beveridge T.J."/>
        </authorList>
    </citation>
    <scope>NUCLEOTIDE SEQUENCE [LARGE SCALE GENOMIC DNA]</scope>
    <source>
        <strain evidence="4">ATCC BAA-1437 / JCM 17883 / MC-1</strain>
    </source>
</reference>
<gene>
    <name evidence="3" type="ordered locus">Mmc1_0568</name>
</gene>
<feature type="domain" description="Rad50/SbcC-type AAA" evidence="2">
    <location>
        <begin position="4"/>
        <end position="40"/>
    </location>
</feature>
<keyword evidence="4" id="KW-1185">Reference proteome</keyword>